<feature type="transmembrane region" description="Helical" evidence="8">
    <location>
        <begin position="67"/>
        <end position="95"/>
    </location>
</feature>
<dbReference type="PROSITE" id="PS00198">
    <property type="entry name" value="4FE4S_FER_1"/>
    <property type="match status" value="1"/>
</dbReference>
<dbReference type="Gene3D" id="3.30.70.20">
    <property type="match status" value="1"/>
</dbReference>
<dbReference type="PANTHER" id="PTHR30176">
    <property type="entry name" value="FERREDOXIN-TYPE PROTEIN NAPH"/>
    <property type="match status" value="1"/>
</dbReference>
<keyword evidence="5" id="KW-0249">Electron transport</keyword>
<comment type="caution">
    <text evidence="10">The sequence shown here is derived from an EMBL/GenBank/DDBJ whole genome shotgun (WGS) entry which is preliminary data.</text>
</comment>
<keyword evidence="8" id="KW-1133">Transmembrane helix</keyword>
<dbReference type="GO" id="GO:0005886">
    <property type="term" value="C:plasma membrane"/>
    <property type="evidence" value="ECO:0007669"/>
    <property type="project" value="TreeGrafter"/>
</dbReference>
<evidence type="ECO:0000259" key="9">
    <source>
        <dbReference type="PROSITE" id="PS51379"/>
    </source>
</evidence>
<keyword evidence="4" id="KW-0677">Repeat</keyword>
<dbReference type="Proteomes" id="UP000253769">
    <property type="component" value="Unassembled WGS sequence"/>
</dbReference>
<name>A0A369WRA7_9GAMM</name>
<dbReference type="OrthoDB" id="9806398at2"/>
<organism evidence="10 11">
    <name type="scientific">Motiliproteus coralliicola</name>
    <dbReference type="NCBI Taxonomy" id="2283196"/>
    <lineage>
        <taxon>Bacteria</taxon>
        <taxon>Pseudomonadati</taxon>
        <taxon>Pseudomonadota</taxon>
        <taxon>Gammaproteobacteria</taxon>
        <taxon>Oceanospirillales</taxon>
        <taxon>Oceanospirillaceae</taxon>
        <taxon>Motiliproteus</taxon>
    </lineage>
</organism>
<keyword evidence="1" id="KW-0813">Transport</keyword>
<gene>
    <name evidence="10" type="ORF">DV711_00225</name>
</gene>
<dbReference type="InterPro" id="IPR017896">
    <property type="entry name" value="4Fe4S_Fe-S-bd"/>
</dbReference>
<dbReference type="InterPro" id="IPR051684">
    <property type="entry name" value="Electron_Trans/Redox"/>
</dbReference>
<evidence type="ECO:0000256" key="5">
    <source>
        <dbReference type="ARBA" id="ARBA00022982"/>
    </source>
</evidence>
<feature type="transmembrane region" description="Helical" evidence="8">
    <location>
        <begin position="134"/>
        <end position="154"/>
    </location>
</feature>
<reference evidence="10 11" key="1">
    <citation type="submission" date="2018-07" db="EMBL/GenBank/DDBJ databases">
        <title>Motiliproteus coralliicola sp. nov., a bacterium isolated from Coral.</title>
        <authorList>
            <person name="Wang G."/>
        </authorList>
    </citation>
    <scope>NUCLEOTIDE SEQUENCE [LARGE SCALE GENOMIC DNA]</scope>
    <source>
        <strain evidence="10 11">C34</strain>
    </source>
</reference>
<dbReference type="EMBL" id="QQOH01000001">
    <property type="protein sequence ID" value="RDE24071.1"/>
    <property type="molecule type" value="Genomic_DNA"/>
</dbReference>
<keyword evidence="11" id="KW-1185">Reference proteome</keyword>
<dbReference type="GO" id="GO:0046872">
    <property type="term" value="F:metal ion binding"/>
    <property type="evidence" value="ECO:0007669"/>
    <property type="project" value="UniProtKB-KW"/>
</dbReference>
<dbReference type="PANTHER" id="PTHR30176:SF3">
    <property type="entry name" value="FERREDOXIN-TYPE PROTEIN NAPH"/>
    <property type="match status" value="1"/>
</dbReference>
<evidence type="ECO:0000256" key="2">
    <source>
        <dbReference type="ARBA" id="ARBA00022485"/>
    </source>
</evidence>
<dbReference type="InterPro" id="IPR011886">
    <property type="entry name" value="NapH_MauN"/>
</dbReference>
<feature type="domain" description="4Fe-4S ferredoxin-type" evidence="9">
    <location>
        <begin position="250"/>
        <end position="279"/>
    </location>
</feature>
<keyword evidence="3" id="KW-0479">Metal-binding</keyword>
<evidence type="ECO:0000256" key="8">
    <source>
        <dbReference type="SAM" id="Phobius"/>
    </source>
</evidence>
<evidence type="ECO:0000256" key="1">
    <source>
        <dbReference type="ARBA" id="ARBA00022448"/>
    </source>
</evidence>
<evidence type="ECO:0000256" key="4">
    <source>
        <dbReference type="ARBA" id="ARBA00022737"/>
    </source>
</evidence>
<dbReference type="NCBIfam" id="TIGR02163">
    <property type="entry name" value="napH"/>
    <property type="match status" value="1"/>
</dbReference>
<keyword evidence="7" id="KW-0411">Iron-sulfur</keyword>
<feature type="transmembrane region" description="Helical" evidence="8">
    <location>
        <begin position="166"/>
        <end position="189"/>
    </location>
</feature>
<feature type="domain" description="4Fe-4S ferredoxin-type" evidence="9">
    <location>
        <begin position="213"/>
        <end position="244"/>
    </location>
</feature>
<dbReference type="Pfam" id="PF12838">
    <property type="entry name" value="Fer4_7"/>
    <property type="match status" value="1"/>
</dbReference>
<evidence type="ECO:0000313" key="10">
    <source>
        <dbReference type="EMBL" id="RDE24071.1"/>
    </source>
</evidence>
<keyword evidence="8" id="KW-0472">Membrane</keyword>
<keyword evidence="6" id="KW-0408">Iron</keyword>
<feature type="transmembrane region" description="Helical" evidence="8">
    <location>
        <begin position="30"/>
        <end position="47"/>
    </location>
</feature>
<evidence type="ECO:0000256" key="3">
    <source>
        <dbReference type="ARBA" id="ARBA00022723"/>
    </source>
</evidence>
<dbReference type="PROSITE" id="PS51379">
    <property type="entry name" value="4FE4S_FER_2"/>
    <property type="match status" value="2"/>
</dbReference>
<dbReference type="Pfam" id="PF12801">
    <property type="entry name" value="Fer4_5"/>
    <property type="match status" value="2"/>
</dbReference>
<dbReference type="AlphaFoldDB" id="A0A369WRA7"/>
<evidence type="ECO:0000256" key="7">
    <source>
        <dbReference type="ARBA" id="ARBA00023014"/>
    </source>
</evidence>
<keyword evidence="2" id="KW-0004">4Fe-4S</keyword>
<dbReference type="InterPro" id="IPR017900">
    <property type="entry name" value="4Fe4S_Fe_S_CS"/>
</dbReference>
<evidence type="ECO:0000256" key="6">
    <source>
        <dbReference type="ARBA" id="ARBA00023004"/>
    </source>
</evidence>
<dbReference type="NCBIfam" id="NF007013">
    <property type="entry name" value="PRK09477.1"/>
    <property type="match status" value="1"/>
</dbReference>
<dbReference type="RefSeq" id="WP_114693652.1">
    <property type="nucleotide sequence ID" value="NZ_QQOH01000001.1"/>
</dbReference>
<sequence length="288" mass="31651">MTLQVGTDAIKVKGYLASYRFLVLRRISQIAALALFIVSPVAGYWLLKGNLTSSELLQAIPLSDPFVFLQTLASGHAPISTLLIGVAIVTGFYWLVGGRVFCSWVCPVNPVTDLAGWCARKLGIRRRFSVSRKLRYWMLALTLILPAITGVVVWELVNPVSLLHRGLIFGMGMGWMLVVAVFLFDLFVLPRGWCGHVCPMGACYRLIGTGSPLKVKASKRDDCYDCMDCYAVCPEPHVIKPALKGKAKGNGPVIQSPDCTNCGRCIDICSVNVFEFGSRFANQMEKQP</sequence>
<evidence type="ECO:0000313" key="11">
    <source>
        <dbReference type="Proteomes" id="UP000253769"/>
    </source>
</evidence>
<proteinExistence type="predicted"/>
<dbReference type="SUPFAM" id="SSF54862">
    <property type="entry name" value="4Fe-4S ferredoxins"/>
    <property type="match status" value="1"/>
</dbReference>
<keyword evidence="8" id="KW-0812">Transmembrane</keyword>
<dbReference type="GO" id="GO:0051539">
    <property type="term" value="F:4 iron, 4 sulfur cluster binding"/>
    <property type="evidence" value="ECO:0007669"/>
    <property type="project" value="UniProtKB-KW"/>
</dbReference>
<protein>
    <submittedName>
        <fullName evidence="10">Quinol dehydrogenase ferredoxin subunit NapH</fullName>
    </submittedName>
</protein>
<accession>A0A369WRA7</accession>